<protein>
    <submittedName>
        <fullName evidence="2">Uncharacterized protein</fullName>
    </submittedName>
</protein>
<proteinExistence type="predicted"/>
<keyword evidence="1" id="KW-0732">Signal</keyword>
<gene>
    <name evidence="2" type="ORF">Cni_G14797</name>
</gene>
<evidence type="ECO:0000313" key="2">
    <source>
        <dbReference type="EMBL" id="WOL06065.1"/>
    </source>
</evidence>
<dbReference type="EMBL" id="CP136893">
    <property type="protein sequence ID" value="WOL06065.1"/>
    <property type="molecule type" value="Genomic_DNA"/>
</dbReference>
<feature type="chain" id="PRO_5043008854" evidence="1">
    <location>
        <begin position="34"/>
        <end position="66"/>
    </location>
</feature>
<dbReference type="AlphaFoldDB" id="A0AAQ3KEZ3"/>
<organism evidence="2 3">
    <name type="scientific">Canna indica</name>
    <name type="common">Indian-shot</name>
    <dbReference type="NCBI Taxonomy" id="4628"/>
    <lineage>
        <taxon>Eukaryota</taxon>
        <taxon>Viridiplantae</taxon>
        <taxon>Streptophyta</taxon>
        <taxon>Embryophyta</taxon>
        <taxon>Tracheophyta</taxon>
        <taxon>Spermatophyta</taxon>
        <taxon>Magnoliopsida</taxon>
        <taxon>Liliopsida</taxon>
        <taxon>Zingiberales</taxon>
        <taxon>Cannaceae</taxon>
        <taxon>Canna</taxon>
    </lineage>
</organism>
<sequence>MDLYSRRRLASRICQSSAALLLSSLLFSPLPLAELGEKPTDRGSFYARREMAMAMAICSAAQRDLL</sequence>
<evidence type="ECO:0000313" key="3">
    <source>
        <dbReference type="Proteomes" id="UP001327560"/>
    </source>
</evidence>
<name>A0AAQ3KEZ3_9LILI</name>
<dbReference type="Proteomes" id="UP001327560">
    <property type="component" value="Chromosome 4"/>
</dbReference>
<keyword evidence="3" id="KW-1185">Reference proteome</keyword>
<feature type="signal peptide" evidence="1">
    <location>
        <begin position="1"/>
        <end position="33"/>
    </location>
</feature>
<evidence type="ECO:0000256" key="1">
    <source>
        <dbReference type="SAM" id="SignalP"/>
    </source>
</evidence>
<reference evidence="2 3" key="1">
    <citation type="submission" date="2023-10" db="EMBL/GenBank/DDBJ databases">
        <title>Chromosome-scale genome assembly provides insights into flower coloration mechanisms of Canna indica.</title>
        <authorList>
            <person name="Li C."/>
        </authorList>
    </citation>
    <scope>NUCLEOTIDE SEQUENCE [LARGE SCALE GENOMIC DNA]</scope>
    <source>
        <tissue evidence="2">Flower</tissue>
    </source>
</reference>
<accession>A0AAQ3KEZ3</accession>